<protein>
    <submittedName>
        <fullName evidence="2">Cobyric acid synthase CobQ</fullName>
    </submittedName>
</protein>
<reference evidence="2" key="1">
    <citation type="journal article" date="2014" name="Int. J. Syst. Evol. Microbiol.">
        <title>Complete genome sequence of Corynebacterium casei LMG S-19264T (=DSM 44701T), isolated from a smear-ripened cheese.</title>
        <authorList>
            <consortium name="US DOE Joint Genome Institute (JGI-PGF)"/>
            <person name="Walter F."/>
            <person name="Albersmeier A."/>
            <person name="Kalinowski J."/>
            <person name="Ruckert C."/>
        </authorList>
    </citation>
    <scope>NUCLEOTIDE SEQUENCE</scope>
    <source>
        <strain evidence="2">JCM 4714</strain>
    </source>
</reference>
<accession>A0A918YQ62</accession>
<dbReference type="CDD" id="cd02042">
    <property type="entry name" value="ParAB_family"/>
    <property type="match status" value="1"/>
</dbReference>
<evidence type="ECO:0000313" key="2">
    <source>
        <dbReference type="EMBL" id="GHE10918.1"/>
    </source>
</evidence>
<name>A0A918YQ62_9ACTN</name>
<dbReference type="SUPFAM" id="SSF52540">
    <property type="entry name" value="P-loop containing nucleoside triphosphate hydrolases"/>
    <property type="match status" value="1"/>
</dbReference>
<dbReference type="EMBL" id="BMVG01000026">
    <property type="protein sequence ID" value="GHE10918.1"/>
    <property type="molecule type" value="Genomic_DNA"/>
</dbReference>
<dbReference type="AlphaFoldDB" id="A0A918YQ62"/>
<dbReference type="InterPro" id="IPR050678">
    <property type="entry name" value="DNA_Partitioning_ATPase"/>
</dbReference>
<keyword evidence="3" id="KW-1185">Reference proteome</keyword>
<dbReference type="PANTHER" id="PTHR13696:SF99">
    <property type="entry name" value="COBYRINIC ACID AC-DIAMIDE SYNTHASE"/>
    <property type="match status" value="1"/>
</dbReference>
<organism evidence="2 3">
    <name type="scientific">Streptomyces alanosinicus</name>
    <dbReference type="NCBI Taxonomy" id="68171"/>
    <lineage>
        <taxon>Bacteria</taxon>
        <taxon>Bacillati</taxon>
        <taxon>Actinomycetota</taxon>
        <taxon>Actinomycetes</taxon>
        <taxon>Kitasatosporales</taxon>
        <taxon>Streptomycetaceae</taxon>
        <taxon>Streptomyces</taxon>
    </lineage>
</organism>
<gene>
    <name evidence="2" type="primary">soJ</name>
    <name evidence="2" type="ORF">GCM10010339_68640</name>
</gene>
<reference evidence="2" key="2">
    <citation type="submission" date="2020-09" db="EMBL/GenBank/DDBJ databases">
        <authorList>
            <person name="Sun Q."/>
            <person name="Ohkuma M."/>
        </authorList>
    </citation>
    <scope>NUCLEOTIDE SEQUENCE</scope>
    <source>
        <strain evidence="2">JCM 4714</strain>
    </source>
</reference>
<dbReference type="RefSeq" id="WP_189957526.1">
    <property type="nucleotide sequence ID" value="NZ_BMVG01000026.1"/>
</dbReference>
<dbReference type="Proteomes" id="UP000655443">
    <property type="component" value="Unassembled WGS sequence"/>
</dbReference>
<dbReference type="InterPro" id="IPR027417">
    <property type="entry name" value="P-loop_NTPase"/>
</dbReference>
<dbReference type="PANTHER" id="PTHR13696">
    <property type="entry name" value="P-LOOP CONTAINING NUCLEOSIDE TRIPHOSPHATE HYDROLASE"/>
    <property type="match status" value="1"/>
</dbReference>
<proteinExistence type="predicted"/>
<dbReference type="Pfam" id="PF13614">
    <property type="entry name" value="AAA_31"/>
    <property type="match status" value="1"/>
</dbReference>
<evidence type="ECO:0000259" key="1">
    <source>
        <dbReference type="Pfam" id="PF13614"/>
    </source>
</evidence>
<sequence length="332" mass="35469">MTTAPASALDAAADDATLPAPLVIAIATQKGGVGKTTTTVNLGARLALAGYNVLIVDLEPQAQAGTALGITLGGLPDPAENEAELQRSLGFILQMALQKFPRPHLKQAMFDRTEEVLEGFEGNGALCVLASEEASMSAAQNAFVTKPYKETATLRHILLQEARGFHFVLIDTPPAVSHLNAVALAAADYVVTVCIPEYQSIKGALVLSAATHAVETNTGGECKPQLLGALLNRSNPESAWTTQDIDIRNAMIGDGINAEPGRGLFPFVTDVRRDVRISESYIYGRPAVVRFPNHSCGKQYTGVVEEILDRIELPRQKWTIADPVLMEENADA</sequence>
<comment type="caution">
    <text evidence="2">The sequence shown here is derived from an EMBL/GenBank/DDBJ whole genome shotgun (WGS) entry which is preliminary data.</text>
</comment>
<evidence type="ECO:0000313" key="3">
    <source>
        <dbReference type="Proteomes" id="UP000655443"/>
    </source>
</evidence>
<dbReference type="InterPro" id="IPR025669">
    <property type="entry name" value="AAA_dom"/>
</dbReference>
<feature type="domain" description="AAA" evidence="1">
    <location>
        <begin position="23"/>
        <end position="216"/>
    </location>
</feature>
<dbReference type="Gene3D" id="3.40.50.300">
    <property type="entry name" value="P-loop containing nucleotide triphosphate hydrolases"/>
    <property type="match status" value="1"/>
</dbReference>